<name>A0A486XPJ2_9GAMM</name>
<accession>A0A486XPJ2</accession>
<proteinExistence type="predicted"/>
<sequence>MPDSEGESMLLLLSPLSWLGRLTLRFSRPKALRYDLTTNSTGNE</sequence>
<dbReference type="AlphaFoldDB" id="A0A486XPJ2"/>
<gene>
    <name evidence="1" type="ORF">BAL341_1870</name>
</gene>
<reference evidence="1" key="1">
    <citation type="submission" date="2019-04" db="EMBL/GenBank/DDBJ databases">
        <authorList>
            <person name="Brambilla D."/>
        </authorList>
    </citation>
    <scope>NUCLEOTIDE SEQUENCE</scope>
    <source>
        <strain evidence="1">BAL1</strain>
    </source>
</reference>
<dbReference type="EMBL" id="CAAJGR010000103">
    <property type="protein sequence ID" value="VHO04450.1"/>
    <property type="molecule type" value="Genomic_DNA"/>
</dbReference>
<organism evidence="1">
    <name type="scientific">Rheinheimera sp. BAL341</name>
    <dbReference type="NCBI Taxonomy" id="1708203"/>
    <lineage>
        <taxon>Bacteria</taxon>
        <taxon>Pseudomonadati</taxon>
        <taxon>Pseudomonadota</taxon>
        <taxon>Gammaproteobacteria</taxon>
        <taxon>Chromatiales</taxon>
        <taxon>Chromatiaceae</taxon>
        <taxon>Rheinheimera</taxon>
    </lineage>
</organism>
<protein>
    <submittedName>
        <fullName evidence="1">Uncharacterized protein</fullName>
    </submittedName>
</protein>
<evidence type="ECO:0000313" key="1">
    <source>
        <dbReference type="EMBL" id="VHO04450.1"/>
    </source>
</evidence>